<sequence>MRYEITGGNLPVVICYLQSGEGMITESGSMSWMSPNMKMETVGGGMKKMLGRAFSGENAFQNRYSAQGGDGMIAFASSFPGSVNALEIGPGKSMIVQKKAFLAAEEGVELSVYMQKKLGKGLFGGEGFIMQKLTGQGTAFIEIDGYGVEYNLAPGQEMIVDTGYLAAMEETCTMDIVKVEGMKNMFLGGEGLFNTVVRGPGKIILQTMPIANVAALLQPFLQTEKNK</sequence>
<reference evidence="3 4" key="1">
    <citation type="submission" date="2018-08" db="EMBL/GenBank/DDBJ databases">
        <title>A genome reference for cultivated species of the human gut microbiota.</title>
        <authorList>
            <person name="Zou Y."/>
            <person name="Xue W."/>
            <person name="Luo G."/>
        </authorList>
    </citation>
    <scope>NUCLEOTIDE SEQUENCE [LARGE SCALE GENOMIC DNA]</scope>
    <source>
        <strain evidence="2 3">AF36-1BH</strain>
        <strain evidence="1 4">AF42-21</strain>
    </source>
</reference>
<dbReference type="PANTHER" id="PTHR43657:SF1">
    <property type="entry name" value="ALTERED INHERITANCE OF MITOCHONDRIA PROTEIN 24, MITOCHONDRIAL"/>
    <property type="match status" value="1"/>
</dbReference>
<organism evidence="1 4">
    <name type="scientific">Dorea formicigenerans</name>
    <dbReference type="NCBI Taxonomy" id="39486"/>
    <lineage>
        <taxon>Bacteria</taxon>
        <taxon>Bacillati</taxon>
        <taxon>Bacillota</taxon>
        <taxon>Clostridia</taxon>
        <taxon>Lachnospirales</taxon>
        <taxon>Lachnospiraceae</taxon>
        <taxon>Dorea</taxon>
    </lineage>
</organism>
<protein>
    <submittedName>
        <fullName evidence="1">TIGR00266 family protein</fullName>
    </submittedName>
</protein>
<dbReference type="EMBL" id="QRPD01000002">
    <property type="protein sequence ID" value="RHL89844.1"/>
    <property type="molecule type" value="Genomic_DNA"/>
</dbReference>
<name>A0A415H4E3_9FIRM</name>
<dbReference type="RefSeq" id="WP_117656867.1">
    <property type="nucleotide sequence ID" value="NZ_JAQDGW010000005.1"/>
</dbReference>
<dbReference type="PANTHER" id="PTHR43657">
    <property type="entry name" value="TRYPTOPHAN RNA-BINDING ATTENUATOR PROTEIN-LIKE PROTEIN"/>
    <property type="match status" value="1"/>
</dbReference>
<dbReference type="Pfam" id="PF01987">
    <property type="entry name" value="AIM24"/>
    <property type="match status" value="1"/>
</dbReference>
<dbReference type="Proteomes" id="UP000283325">
    <property type="component" value="Unassembled WGS sequence"/>
</dbReference>
<evidence type="ECO:0000313" key="3">
    <source>
        <dbReference type="Proteomes" id="UP000283325"/>
    </source>
</evidence>
<gene>
    <name evidence="1" type="ORF">DW054_10955</name>
    <name evidence="2" type="ORF">DWZ98_03310</name>
</gene>
<dbReference type="EMBL" id="QRNS01000017">
    <property type="protein sequence ID" value="RHK62050.1"/>
    <property type="molecule type" value="Genomic_DNA"/>
</dbReference>
<dbReference type="AlphaFoldDB" id="A0A415H4E3"/>
<accession>A0A415H4E3</accession>
<dbReference type="InterPro" id="IPR016031">
    <property type="entry name" value="Trp_RNA-bd_attenuator-like_dom"/>
</dbReference>
<dbReference type="NCBIfam" id="TIGR00266">
    <property type="entry name" value="TIGR00266 family protein"/>
    <property type="match status" value="1"/>
</dbReference>
<dbReference type="InterPro" id="IPR036983">
    <property type="entry name" value="AIM24_sf"/>
</dbReference>
<evidence type="ECO:0000313" key="2">
    <source>
        <dbReference type="EMBL" id="RHL89844.1"/>
    </source>
</evidence>
<evidence type="ECO:0000313" key="1">
    <source>
        <dbReference type="EMBL" id="RHK62050.1"/>
    </source>
</evidence>
<dbReference type="InterPro" id="IPR002838">
    <property type="entry name" value="AIM24"/>
</dbReference>
<comment type="caution">
    <text evidence="1">The sequence shown here is derived from an EMBL/GenBank/DDBJ whole genome shotgun (WGS) entry which is preliminary data.</text>
</comment>
<proteinExistence type="predicted"/>
<evidence type="ECO:0000313" key="4">
    <source>
        <dbReference type="Proteomes" id="UP000284152"/>
    </source>
</evidence>
<dbReference type="SUPFAM" id="SSF51219">
    <property type="entry name" value="TRAP-like"/>
    <property type="match status" value="1"/>
</dbReference>
<dbReference type="Gene3D" id="3.60.160.10">
    <property type="entry name" value="Mitochondrial biogenesis AIM24"/>
    <property type="match status" value="1"/>
</dbReference>
<dbReference type="Proteomes" id="UP000284152">
    <property type="component" value="Unassembled WGS sequence"/>
</dbReference>